<feature type="compositionally biased region" description="Basic and acidic residues" evidence="5">
    <location>
        <begin position="88"/>
        <end position="100"/>
    </location>
</feature>
<feature type="domain" description="LIM zinc-binding" evidence="6">
    <location>
        <begin position="381"/>
        <end position="441"/>
    </location>
</feature>
<accession>A0A8B7Y6Z4</accession>
<proteinExistence type="predicted"/>
<reference evidence="8" key="1">
    <citation type="submission" date="2025-08" db="UniProtKB">
        <authorList>
            <consortium name="RefSeq"/>
        </authorList>
    </citation>
    <scope>IDENTIFICATION</scope>
</reference>
<evidence type="ECO:0000313" key="7">
    <source>
        <dbReference type="Proteomes" id="UP000694845"/>
    </source>
</evidence>
<keyword evidence="1 4" id="KW-0479">Metal-binding</keyword>
<dbReference type="Pfam" id="PF00992">
    <property type="entry name" value="Troponin"/>
    <property type="match status" value="1"/>
</dbReference>
<evidence type="ECO:0000256" key="1">
    <source>
        <dbReference type="ARBA" id="ARBA00022723"/>
    </source>
</evidence>
<dbReference type="SUPFAM" id="SSF90250">
    <property type="entry name" value="Troponin coil-coiled subunits"/>
    <property type="match status" value="1"/>
</dbReference>
<dbReference type="Proteomes" id="UP000694845">
    <property type="component" value="Unplaced"/>
</dbReference>
<protein>
    <submittedName>
        <fullName evidence="8">Troponin I-like isoform X1</fullName>
    </submittedName>
</protein>
<dbReference type="RefSeq" id="XP_022088332.1">
    <property type="nucleotide sequence ID" value="XM_022232640.1"/>
</dbReference>
<dbReference type="Gene3D" id="1.20.5.350">
    <property type="match status" value="1"/>
</dbReference>
<evidence type="ECO:0000259" key="6">
    <source>
        <dbReference type="PROSITE" id="PS50023"/>
    </source>
</evidence>
<dbReference type="CDD" id="cd09358">
    <property type="entry name" value="LIM_Mical_like"/>
    <property type="match status" value="1"/>
</dbReference>
<organism evidence="7 8">
    <name type="scientific">Acanthaster planci</name>
    <name type="common">Crown-of-thorns starfish</name>
    <dbReference type="NCBI Taxonomy" id="133434"/>
    <lineage>
        <taxon>Eukaryota</taxon>
        <taxon>Metazoa</taxon>
        <taxon>Echinodermata</taxon>
        <taxon>Eleutherozoa</taxon>
        <taxon>Asterozoa</taxon>
        <taxon>Asteroidea</taxon>
        <taxon>Valvatacea</taxon>
        <taxon>Valvatida</taxon>
        <taxon>Acanthasteridae</taxon>
        <taxon>Acanthaster</taxon>
    </lineage>
</organism>
<evidence type="ECO:0000256" key="3">
    <source>
        <dbReference type="ARBA" id="ARBA00023038"/>
    </source>
</evidence>
<dbReference type="SMART" id="SM00132">
    <property type="entry name" value="LIM"/>
    <property type="match status" value="1"/>
</dbReference>
<dbReference type="PANTHER" id="PTHR24206">
    <property type="entry name" value="OS06G0237300 PROTEIN"/>
    <property type="match status" value="1"/>
</dbReference>
<keyword evidence="3 4" id="KW-0440">LIM domain</keyword>
<keyword evidence="2 4" id="KW-0862">Zinc</keyword>
<dbReference type="GO" id="GO:0046872">
    <property type="term" value="F:metal ion binding"/>
    <property type="evidence" value="ECO:0007669"/>
    <property type="project" value="UniProtKB-KW"/>
</dbReference>
<dbReference type="InterPro" id="IPR038077">
    <property type="entry name" value="Troponin_sf"/>
</dbReference>
<feature type="compositionally biased region" description="Basic and acidic residues" evidence="5">
    <location>
        <begin position="24"/>
        <end position="37"/>
    </location>
</feature>
<dbReference type="PROSITE" id="PS50023">
    <property type="entry name" value="LIM_DOMAIN_2"/>
    <property type="match status" value="1"/>
</dbReference>
<dbReference type="InterPro" id="IPR001978">
    <property type="entry name" value="Troponin"/>
</dbReference>
<dbReference type="GO" id="GO:0005861">
    <property type="term" value="C:troponin complex"/>
    <property type="evidence" value="ECO:0007669"/>
    <property type="project" value="InterPro"/>
</dbReference>
<dbReference type="InterPro" id="IPR001781">
    <property type="entry name" value="Znf_LIM"/>
</dbReference>
<dbReference type="OrthoDB" id="1679758at2759"/>
<evidence type="ECO:0000256" key="2">
    <source>
        <dbReference type="ARBA" id="ARBA00022833"/>
    </source>
</evidence>
<gene>
    <name evidence="8" type="primary">LOC110978016</name>
</gene>
<dbReference type="Gene3D" id="2.10.110.10">
    <property type="entry name" value="Cysteine Rich Protein"/>
    <property type="match status" value="1"/>
</dbReference>
<dbReference type="SUPFAM" id="SSF57716">
    <property type="entry name" value="Glucocorticoid receptor-like (DNA-binding domain)"/>
    <property type="match status" value="2"/>
</dbReference>
<dbReference type="Pfam" id="PF00412">
    <property type="entry name" value="LIM"/>
    <property type="match status" value="1"/>
</dbReference>
<feature type="region of interest" description="Disordered" evidence="5">
    <location>
        <begin position="1"/>
        <end position="100"/>
    </location>
</feature>
<evidence type="ECO:0000256" key="5">
    <source>
        <dbReference type="SAM" id="MobiDB-lite"/>
    </source>
</evidence>
<dbReference type="KEGG" id="aplc:110978016"/>
<evidence type="ECO:0000313" key="8">
    <source>
        <dbReference type="RefSeq" id="XP_022088332.1"/>
    </source>
</evidence>
<dbReference type="GeneID" id="110978016"/>
<evidence type="ECO:0000256" key="4">
    <source>
        <dbReference type="PROSITE-ProRule" id="PRU00125"/>
    </source>
</evidence>
<sequence>MGDVGYDFAADDRARRREERRRRRAEEKAREERERATFEVGRVASFRSSRSSEPEVEVKLQNNDQSSEEDSSGGSAKSKLLKKTPTRMSRESWEDKQEFSEVELRLEAIRLKREQENEERYRERLEERRLAKERSELQRQELEERRERRRLKQEAEERRQQQEEEERRAREAEEARKLREEIQKRRQEAEERRRNIQNSLSYIRPKYNISDSILQAERERSMTPEEQAELKARTLEEQVPPLDISAFTSAERLRELAMDLQAKLRKLYAAKFDLMKRKQRQEYDLTELNTRIGDLTKAPPLKKTYVTTFKFGLVSKIKEKGVFAEDKPLRKTFPQERNEGKVAGSGMQDRLNMFQNKTDHSEDQPDIKRSGRSTWKAPAHDKCCICDKSVYTLERLEVAKKIYHKQCFKCQYCKKITSLSEYAVFEGKIYCKPHQLKVEQESLRHGVTPRH</sequence>
<keyword evidence="7" id="KW-1185">Reference proteome</keyword>
<feature type="region of interest" description="Disordered" evidence="5">
    <location>
        <begin position="132"/>
        <end position="175"/>
    </location>
</feature>
<dbReference type="AlphaFoldDB" id="A0A8B7Y6Z4"/>
<name>A0A8B7Y6Z4_ACAPL</name>